<evidence type="ECO:0000256" key="1">
    <source>
        <dbReference type="SAM" id="MobiDB-lite"/>
    </source>
</evidence>
<reference evidence="3" key="1">
    <citation type="submission" date="2015-07" db="EMBL/GenBank/DDBJ databases">
        <title>Whole genome sequence of an Ensifer adhaerens strain isolated from a cave pool in the Wind Cave National Park.</title>
        <authorList>
            <person name="Eng W.W.H."/>
            <person name="Gan H.M."/>
            <person name="Barton H.A."/>
            <person name="Savka M.A."/>
        </authorList>
    </citation>
    <scope>NUCLEOTIDE SEQUENCE [LARGE SCALE GENOMIC DNA]</scope>
    <source>
        <strain evidence="3">SD006</strain>
    </source>
</reference>
<feature type="region of interest" description="Disordered" evidence="1">
    <location>
        <begin position="162"/>
        <end position="191"/>
    </location>
</feature>
<evidence type="ECO:0000313" key="2">
    <source>
        <dbReference type="EMBL" id="KOF13565.1"/>
    </source>
</evidence>
<dbReference type="RefSeq" id="WP_053252555.1">
    <property type="nucleotide sequence ID" value="NZ_LGAP01000035.1"/>
</dbReference>
<evidence type="ECO:0000313" key="3">
    <source>
        <dbReference type="Proteomes" id="UP000037425"/>
    </source>
</evidence>
<protein>
    <submittedName>
        <fullName evidence="2">Uncharacterized protein</fullName>
    </submittedName>
</protein>
<dbReference type="AlphaFoldDB" id="A0A0L8BG85"/>
<dbReference type="PATRIC" id="fig|106592.7.peg.5261"/>
<accession>A0A0L8BG85</accession>
<dbReference type="Proteomes" id="UP000037425">
    <property type="component" value="Unassembled WGS sequence"/>
</dbReference>
<comment type="caution">
    <text evidence="2">The sequence shown here is derived from an EMBL/GenBank/DDBJ whole genome shotgun (WGS) entry which is preliminary data.</text>
</comment>
<organism evidence="2 3">
    <name type="scientific">Ensifer adhaerens</name>
    <name type="common">Sinorhizobium morelense</name>
    <dbReference type="NCBI Taxonomy" id="106592"/>
    <lineage>
        <taxon>Bacteria</taxon>
        <taxon>Pseudomonadati</taxon>
        <taxon>Pseudomonadota</taxon>
        <taxon>Alphaproteobacteria</taxon>
        <taxon>Hyphomicrobiales</taxon>
        <taxon>Rhizobiaceae</taxon>
        <taxon>Sinorhizobium/Ensifer group</taxon>
        <taxon>Ensifer</taxon>
    </lineage>
</organism>
<proteinExistence type="predicted"/>
<sequence>MPDASIDLALYSAALNVTVPPALIRPFLDQLAEGQFSIDEIRKRCAENGVRLKAHLRKGERTRKDLRAAFDMQSVERRHLDILDMLIASLEAKAARDASEFDGLLDDFKMRVSALSASVDADEASALDEIYRTIEAQVRVEVGELSDVALFLRGLRSRCSDDRGEKEHLADSESLKKLLGSLSPPKPPSVS</sequence>
<name>A0A0L8BG85_ENSAD</name>
<feature type="compositionally biased region" description="Basic and acidic residues" evidence="1">
    <location>
        <begin position="162"/>
        <end position="176"/>
    </location>
</feature>
<dbReference type="OrthoDB" id="8421199at2"/>
<gene>
    <name evidence="2" type="ORF">AC244_30440</name>
</gene>
<dbReference type="EMBL" id="LGAP01000035">
    <property type="protein sequence ID" value="KOF13565.1"/>
    <property type="molecule type" value="Genomic_DNA"/>
</dbReference>